<gene>
    <name evidence="1" type="ORF">SANT12839_097980</name>
</gene>
<organism evidence="1 2">
    <name type="scientific">Streptomyces antimycoticus</name>
    <dbReference type="NCBI Taxonomy" id="68175"/>
    <lineage>
        <taxon>Bacteria</taxon>
        <taxon>Bacillati</taxon>
        <taxon>Actinomycetota</taxon>
        <taxon>Actinomycetes</taxon>
        <taxon>Kitasatosporales</taxon>
        <taxon>Streptomycetaceae</taxon>
        <taxon>Streptomyces</taxon>
        <taxon>Streptomyces violaceusniger group</taxon>
    </lineage>
</organism>
<keyword evidence="2" id="KW-1185">Reference proteome</keyword>
<protein>
    <submittedName>
        <fullName evidence="1">Uncharacterized protein</fullName>
    </submittedName>
</protein>
<evidence type="ECO:0000313" key="1">
    <source>
        <dbReference type="EMBL" id="GDY48916.1"/>
    </source>
</evidence>
<dbReference type="Proteomes" id="UP000299290">
    <property type="component" value="Unassembled WGS sequence"/>
</dbReference>
<proteinExistence type="predicted"/>
<reference evidence="1 2" key="1">
    <citation type="journal article" date="2020" name="Int. J. Syst. Evol. Microbiol.">
        <title>Reclassification of Streptomyces castelarensis and Streptomyces sporoclivatus as later heterotypic synonyms of Streptomyces antimycoticus.</title>
        <authorList>
            <person name="Komaki H."/>
            <person name="Tamura T."/>
        </authorList>
    </citation>
    <scope>NUCLEOTIDE SEQUENCE [LARGE SCALE GENOMIC DNA]</scope>
    <source>
        <strain evidence="1 2">NBRC 12839</strain>
    </source>
</reference>
<sequence length="116" mass="12066">MPKRVRGSFTGEESGRGELVLHLCQGLLAVVAGEVLPAVSDGGLVQDAVQDGASGAFGAGRGNRAAASRAFPENLRTVGFADPLYDAIAVVRRQGSVLSPATRELARIARRMLLGH</sequence>
<dbReference type="EMBL" id="BJHV01000001">
    <property type="protein sequence ID" value="GDY48916.1"/>
    <property type="molecule type" value="Genomic_DNA"/>
</dbReference>
<evidence type="ECO:0000313" key="2">
    <source>
        <dbReference type="Proteomes" id="UP000299290"/>
    </source>
</evidence>
<comment type="caution">
    <text evidence="1">The sequence shown here is derived from an EMBL/GenBank/DDBJ whole genome shotgun (WGS) entry which is preliminary data.</text>
</comment>
<dbReference type="AlphaFoldDB" id="A0A4D4KPU0"/>
<name>A0A4D4KPU0_9ACTN</name>
<accession>A0A4D4KPU0</accession>